<dbReference type="GO" id="GO:0005739">
    <property type="term" value="C:mitochondrion"/>
    <property type="evidence" value="ECO:0007669"/>
    <property type="project" value="UniProtKB-SubCell"/>
</dbReference>
<dbReference type="SUPFAM" id="SSF55103">
    <property type="entry name" value="FAD-linked oxidases, C-terminal domain"/>
    <property type="match status" value="1"/>
</dbReference>
<dbReference type="FunFam" id="3.30.70.2740:FF:000001">
    <property type="entry name" value="D-lactate dehydrogenase mitochondrial"/>
    <property type="match status" value="1"/>
</dbReference>
<evidence type="ECO:0000256" key="11">
    <source>
        <dbReference type="ARBA" id="ARBA00072812"/>
    </source>
</evidence>
<evidence type="ECO:0000256" key="4">
    <source>
        <dbReference type="ARBA" id="ARBA00022630"/>
    </source>
</evidence>
<dbReference type="PANTHER" id="PTHR11748">
    <property type="entry name" value="D-LACTATE DEHYDROGENASE"/>
    <property type="match status" value="1"/>
</dbReference>
<keyword evidence="15" id="KW-1185">Reference proteome</keyword>
<evidence type="ECO:0000313" key="15">
    <source>
        <dbReference type="Proteomes" id="UP000547721"/>
    </source>
</evidence>
<keyword evidence="8" id="KW-0496">Mitochondrion</keyword>
<dbReference type="InterPro" id="IPR016171">
    <property type="entry name" value="Vanillyl_alc_oxidase_C-sub2"/>
</dbReference>
<dbReference type="InterPro" id="IPR036318">
    <property type="entry name" value="FAD-bd_PCMH-like_sf"/>
</dbReference>
<dbReference type="PANTHER" id="PTHR11748:SF111">
    <property type="entry name" value="D-LACTATE DEHYDROGENASE, MITOCHONDRIAL-RELATED"/>
    <property type="match status" value="1"/>
</dbReference>
<dbReference type="PROSITE" id="PS51387">
    <property type="entry name" value="FAD_PCMH"/>
    <property type="match status" value="1"/>
</dbReference>
<comment type="caution">
    <text evidence="14">The sequence shown here is derived from an EMBL/GenBank/DDBJ whole genome shotgun (WGS) entry which is preliminary data.</text>
</comment>
<dbReference type="Proteomes" id="UP000547721">
    <property type="component" value="Unassembled WGS sequence"/>
</dbReference>
<dbReference type="Gene3D" id="1.10.45.10">
    <property type="entry name" value="Vanillyl-alcohol Oxidase, Chain A, domain 4"/>
    <property type="match status" value="1"/>
</dbReference>
<keyword evidence="6" id="KW-0809">Transit peptide</keyword>
<dbReference type="EC" id="1.1.2.4" evidence="9"/>
<keyword evidence="5" id="KW-0274">FAD</keyword>
<evidence type="ECO:0000256" key="12">
    <source>
        <dbReference type="SAM" id="MobiDB-lite"/>
    </source>
</evidence>
<evidence type="ECO:0000256" key="7">
    <source>
        <dbReference type="ARBA" id="ARBA00023002"/>
    </source>
</evidence>
<dbReference type="AlphaFoldDB" id="A0A7K8MRI1"/>
<evidence type="ECO:0000256" key="1">
    <source>
        <dbReference type="ARBA" id="ARBA00001974"/>
    </source>
</evidence>
<evidence type="ECO:0000313" key="14">
    <source>
        <dbReference type="EMBL" id="NXE43842.1"/>
    </source>
</evidence>
<keyword evidence="4" id="KW-0285">Flavoprotein</keyword>
<feature type="non-terminal residue" evidence="14">
    <location>
        <position position="1"/>
    </location>
</feature>
<evidence type="ECO:0000256" key="6">
    <source>
        <dbReference type="ARBA" id="ARBA00022946"/>
    </source>
</evidence>
<comment type="similarity">
    <text evidence="3">Belongs to the FAD-binding oxidoreductase/transferase type 4 family.</text>
</comment>
<comment type="subcellular location">
    <subcellularLocation>
        <location evidence="2">Mitochondrion</location>
    </subcellularLocation>
</comment>
<feature type="domain" description="FAD-binding PCMH-type" evidence="13">
    <location>
        <begin position="1"/>
        <end position="180"/>
    </location>
</feature>
<feature type="non-terminal residue" evidence="14">
    <location>
        <position position="474"/>
    </location>
</feature>
<dbReference type="InterPro" id="IPR016166">
    <property type="entry name" value="FAD-bd_PCMH"/>
</dbReference>
<evidence type="ECO:0000256" key="9">
    <source>
        <dbReference type="ARBA" id="ARBA00038897"/>
    </source>
</evidence>
<dbReference type="Gene3D" id="3.30.465.10">
    <property type="match status" value="1"/>
</dbReference>
<dbReference type="Pfam" id="PF01565">
    <property type="entry name" value="FAD_binding_4"/>
    <property type="match status" value="1"/>
</dbReference>
<gene>
    <name evidence="14" type="primary">Ldhd_1</name>
    <name evidence="14" type="ORF">PTILEU_R01315</name>
</gene>
<comment type="function">
    <text evidence="10">Involved in D-lactate, but not L-lactate catabolic process.</text>
</comment>
<dbReference type="SUPFAM" id="SSF56176">
    <property type="entry name" value="FAD-binding/transporter-associated domain-like"/>
    <property type="match status" value="1"/>
</dbReference>
<evidence type="ECO:0000256" key="2">
    <source>
        <dbReference type="ARBA" id="ARBA00004173"/>
    </source>
</evidence>
<dbReference type="InterPro" id="IPR016164">
    <property type="entry name" value="FAD-linked_Oxase-like_C"/>
</dbReference>
<dbReference type="InterPro" id="IPR006094">
    <property type="entry name" value="Oxid_FAD_bind_N"/>
</dbReference>
<dbReference type="InterPro" id="IPR016169">
    <property type="entry name" value="FAD-bd_PCMH_sub2"/>
</dbReference>
<evidence type="ECO:0000259" key="13">
    <source>
        <dbReference type="PROSITE" id="PS51387"/>
    </source>
</evidence>
<evidence type="ECO:0000256" key="3">
    <source>
        <dbReference type="ARBA" id="ARBA00008000"/>
    </source>
</evidence>
<proteinExistence type="inferred from homology"/>
<dbReference type="GO" id="GO:1903457">
    <property type="term" value="P:lactate catabolic process"/>
    <property type="evidence" value="ECO:0007669"/>
    <property type="project" value="TreeGrafter"/>
</dbReference>
<dbReference type="GO" id="GO:0008720">
    <property type="term" value="F:D-lactate dehydrogenase (NAD+) activity"/>
    <property type="evidence" value="ECO:0007669"/>
    <property type="project" value="TreeGrafter"/>
</dbReference>
<dbReference type="EMBL" id="VWYY01003483">
    <property type="protein sequence ID" value="NXE43842.1"/>
    <property type="molecule type" value="Genomic_DNA"/>
</dbReference>
<dbReference type="FunFam" id="1.10.45.10:FF:000001">
    <property type="entry name" value="D-lactate dehydrogenase mitochondrial"/>
    <property type="match status" value="1"/>
</dbReference>
<reference evidence="14 15" key="1">
    <citation type="submission" date="2019-09" db="EMBL/GenBank/DDBJ databases">
        <title>Bird 10,000 Genomes (B10K) Project - Family phase.</title>
        <authorList>
            <person name="Zhang G."/>
        </authorList>
    </citation>
    <scope>NUCLEOTIDE SEQUENCE [LARGE SCALE GENOMIC DNA]</scope>
    <source>
        <strain evidence="14">B10K-CU-031-17</strain>
        <tissue evidence="14">Muscle</tissue>
    </source>
</reference>
<sequence length="474" mass="49831">CAPPDVVVWPQAVGQVQELAALCHRCRVPMVPFGTGTGLEGGVNAVQGGVCFDLSRMDAIAELSLEDFSVTVEPGVTRKALNKHLRGTGLWFPVDPGADASLCGMAATGASGTNAVRYGTMRPNVLNLRVVLPDGRLLHTAGPGRQPRKRAAGYDLTSLFVGSEGTLGFLTQATLRLHPLPEATAATVASFPSVGAAVACTVQVLQAAVPVARIGECPGPEVGLGVQVPVVELSTASSHPEFLDEVMADACGRFSGMELPAAATLLLELHGSRHSLAEQQQQTEEIVRQNGGSGLAWAEGLEERERLWSMRHNAWYAALALRPGCQVRHRDGDDGSSASGALSATALPSPAQGYSTDICVPISRLPDVVVETKKDLQASSITGPMVGHVGDGNFHCLLIFNSQDPEEAQRIHAFTQRLGRRALAAGGTCTGEHGVGLGKRELLQEELGQEGLDTLRSIKAALDPHNLMNPGKVL</sequence>
<evidence type="ECO:0000256" key="8">
    <source>
        <dbReference type="ARBA" id="ARBA00023128"/>
    </source>
</evidence>
<dbReference type="InterPro" id="IPR004113">
    <property type="entry name" value="FAD-bd_oxidored_4_C"/>
</dbReference>
<accession>A0A7K8MRI1</accession>
<dbReference type="GO" id="GO:0004458">
    <property type="term" value="F:D-lactate dehydrogenase (cytochrome) activity"/>
    <property type="evidence" value="ECO:0007669"/>
    <property type="project" value="UniProtKB-EC"/>
</dbReference>
<dbReference type="GO" id="GO:0071949">
    <property type="term" value="F:FAD binding"/>
    <property type="evidence" value="ECO:0007669"/>
    <property type="project" value="InterPro"/>
</dbReference>
<feature type="region of interest" description="Disordered" evidence="12">
    <location>
        <begin position="329"/>
        <end position="351"/>
    </location>
</feature>
<evidence type="ECO:0000256" key="10">
    <source>
        <dbReference type="ARBA" id="ARBA00053432"/>
    </source>
</evidence>
<dbReference type="Gene3D" id="3.30.70.2740">
    <property type="match status" value="1"/>
</dbReference>
<comment type="cofactor">
    <cofactor evidence="1">
        <name>FAD</name>
        <dbReference type="ChEBI" id="CHEBI:57692"/>
    </cofactor>
</comment>
<organism evidence="14 15">
    <name type="scientific">Ptilorrhoa leucosticta</name>
    <dbReference type="NCBI Taxonomy" id="449384"/>
    <lineage>
        <taxon>Eukaryota</taxon>
        <taxon>Metazoa</taxon>
        <taxon>Chordata</taxon>
        <taxon>Craniata</taxon>
        <taxon>Vertebrata</taxon>
        <taxon>Euteleostomi</taxon>
        <taxon>Archelosauria</taxon>
        <taxon>Archosauria</taxon>
        <taxon>Dinosauria</taxon>
        <taxon>Saurischia</taxon>
        <taxon>Theropoda</taxon>
        <taxon>Coelurosauria</taxon>
        <taxon>Aves</taxon>
        <taxon>Neognathae</taxon>
        <taxon>Neoaves</taxon>
        <taxon>Telluraves</taxon>
        <taxon>Australaves</taxon>
        <taxon>Passeriformes</taxon>
        <taxon>Corvoidea</taxon>
        <taxon>Cinclosomatidae</taxon>
        <taxon>Ptilorrhoa</taxon>
    </lineage>
</organism>
<keyword evidence="7" id="KW-0560">Oxidoreductase</keyword>
<dbReference type="Pfam" id="PF02913">
    <property type="entry name" value="FAD-oxidase_C"/>
    <property type="match status" value="2"/>
</dbReference>
<protein>
    <recommendedName>
        <fullName evidence="11">Probable D-lactate dehydrogenase, mitochondrial</fullName>
        <ecNumber evidence="9">1.1.2.4</ecNumber>
    </recommendedName>
</protein>
<name>A0A7K8MRI1_9CORV</name>
<dbReference type="FunFam" id="3.30.465.10:FF:000030">
    <property type="entry name" value="probable D-lactate dehydrogenase, mitochondrial"/>
    <property type="match status" value="1"/>
</dbReference>
<feature type="compositionally biased region" description="Low complexity" evidence="12">
    <location>
        <begin position="335"/>
        <end position="351"/>
    </location>
</feature>
<evidence type="ECO:0000256" key="5">
    <source>
        <dbReference type="ARBA" id="ARBA00022827"/>
    </source>
</evidence>